<gene>
    <name evidence="2" type="ORF">PENTCL1PPCAC_5730</name>
</gene>
<dbReference type="InterPro" id="IPR013087">
    <property type="entry name" value="Znf_C2H2_type"/>
</dbReference>
<keyword evidence="3" id="KW-1185">Reference proteome</keyword>
<dbReference type="EMBL" id="BTSX01000002">
    <property type="protein sequence ID" value="GMS83555.1"/>
    <property type="molecule type" value="Genomic_DNA"/>
</dbReference>
<feature type="domain" description="C2H2-type" evidence="1">
    <location>
        <begin position="175"/>
        <end position="199"/>
    </location>
</feature>
<proteinExistence type="predicted"/>
<accession>A0AAV5SKU2</accession>
<feature type="domain" description="C2H2-type" evidence="1">
    <location>
        <begin position="249"/>
        <end position="272"/>
    </location>
</feature>
<feature type="domain" description="C2H2-type" evidence="1">
    <location>
        <begin position="70"/>
        <end position="90"/>
    </location>
</feature>
<dbReference type="AlphaFoldDB" id="A0AAV5SKU2"/>
<dbReference type="Gene3D" id="3.30.160.60">
    <property type="entry name" value="Classic Zinc Finger"/>
    <property type="match status" value="1"/>
</dbReference>
<feature type="non-terminal residue" evidence="2">
    <location>
        <position position="1"/>
    </location>
</feature>
<evidence type="ECO:0000313" key="2">
    <source>
        <dbReference type="EMBL" id="GMS83555.1"/>
    </source>
</evidence>
<reference evidence="2" key="1">
    <citation type="submission" date="2023-10" db="EMBL/GenBank/DDBJ databases">
        <title>Genome assembly of Pristionchus species.</title>
        <authorList>
            <person name="Yoshida K."/>
            <person name="Sommer R.J."/>
        </authorList>
    </citation>
    <scope>NUCLEOTIDE SEQUENCE</scope>
    <source>
        <strain evidence="2">RS0144</strain>
    </source>
</reference>
<dbReference type="Proteomes" id="UP001432027">
    <property type="component" value="Unassembled WGS sequence"/>
</dbReference>
<evidence type="ECO:0000313" key="3">
    <source>
        <dbReference type="Proteomes" id="UP001432027"/>
    </source>
</evidence>
<feature type="domain" description="C2H2-type" evidence="1">
    <location>
        <begin position="215"/>
        <end position="238"/>
    </location>
</feature>
<feature type="domain" description="C2H2-type" evidence="1">
    <location>
        <begin position="7"/>
        <end position="30"/>
    </location>
</feature>
<protein>
    <recommendedName>
        <fullName evidence="1">C2H2-type domain-containing protein</fullName>
    </recommendedName>
</protein>
<feature type="domain" description="C2H2-type" evidence="1">
    <location>
        <begin position="40"/>
        <end position="63"/>
    </location>
</feature>
<comment type="caution">
    <text evidence="2">The sequence shown here is derived from an EMBL/GenBank/DDBJ whole genome shotgun (WGS) entry which is preliminary data.</text>
</comment>
<dbReference type="SMART" id="SM00355">
    <property type="entry name" value="ZnF_C2H2"/>
    <property type="match status" value="6"/>
</dbReference>
<organism evidence="2 3">
    <name type="scientific">Pristionchus entomophagus</name>
    <dbReference type="NCBI Taxonomy" id="358040"/>
    <lineage>
        <taxon>Eukaryota</taxon>
        <taxon>Metazoa</taxon>
        <taxon>Ecdysozoa</taxon>
        <taxon>Nematoda</taxon>
        <taxon>Chromadorea</taxon>
        <taxon>Rhabditida</taxon>
        <taxon>Rhabditina</taxon>
        <taxon>Diplogasteromorpha</taxon>
        <taxon>Diplogasteroidea</taxon>
        <taxon>Neodiplogasteridae</taxon>
        <taxon>Pristionchus</taxon>
    </lineage>
</organism>
<sequence length="314" mass="36636">SIGHTFIACRFCKTQEKSRTDMDAHMRQSHPDKYAKYRSLRCIHCDFRGETTNDLYTHIKANHVNEKKLYSCEYCSFKTTSAEKSDKHSKMVKCKECVYIAPACDMKSHIHTKKLYCPNPRCIRKGFLADEKFRDHISGGENESCTICMKRRPLCVSKDEHCRREHSDMWLSHSTECHHPFCDYRSIDSTHLKTHENTHAQHDKLLSRHHFERNTLCPYCSLQVANLGELNSHFSQEHSFMLTIEAQIFRCVICCFTAARVHEIIDHWIKMHGRCSFGISIRYSIAEKAHLAYLNAQRKTKRGPELVKIPGPEI</sequence>
<evidence type="ECO:0000259" key="1">
    <source>
        <dbReference type="SMART" id="SM00355"/>
    </source>
</evidence>
<name>A0AAV5SKU2_9BILA</name>